<evidence type="ECO:0000256" key="1">
    <source>
        <dbReference type="ARBA" id="ARBA00004123"/>
    </source>
</evidence>
<accession>A0A8T2IW81</accession>
<keyword evidence="5" id="KW-0805">Transcription regulation</keyword>
<evidence type="ECO:0000313" key="11">
    <source>
        <dbReference type="EMBL" id="KAG8435324.1"/>
    </source>
</evidence>
<comment type="similarity">
    <text evidence="2">Belongs to the SFR1/MEI5 family.</text>
</comment>
<keyword evidence="7" id="KW-0804">Transcription</keyword>
<proteinExistence type="inferred from homology"/>
<dbReference type="AlphaFoldDB" id="A0A8T2IW81"/>
<evidence type="ECO:0000256" key="7">
    <source>
        <dbReference type="ARBA" id="ARBA00023163"/>
    </source>
</evidence>
<dbReference type="Pfam" id="PF10376">
    <property type="entry name" value="Mei5"/>
    <property type="match status" value="1"/>
</dbReference>
<dbReference type="GO" id="GO:0000724">
    <property type="term" value="P:double-strand break repair via homologous recombination"/>
    <property type="evidence" value="ECO:0007669"/>
    <property type="project" value="InterPro"/>
</dbReference>
<evidence type="ECO:0000256" key="10">
    <source>
        <dbReference type="ARBA" id="ARBA00033234"/>
    </source>
</evidence>
<dbReference type="GO" id="GO:0003713">
    <property type="term" value="F:transcription coactivator activity"/>
    <property type="evidence" value="ECO:0007669"/>
    <property type="project" value="InterPro"/>
</dbReference>
<evidence type="ECO:0000256" key="6">
    <source>
        <dbReference type="ARBA" id="ARBA00023054"/>
    </source>
</evidence>
<sequence length="214" mass="24640">MEATSSNSCSHYNASICSPDDQKNIASKQPMSATLRERLRKTRRSFNSAFSVAKRLKVDCEETESSSDCVNNNITPCEALDPTKLATKTSLLEEVQSSETKPPSEMFSQTTYKDTFHHRNVLQEKRILLKTIQEKEDILRRLKMVKLYRAKNNLSELKALIEKWRKSSQLLLYQLQIALSTENKNVTLTQLIESCGLDEKLLHYSRTEEDFEDL</sequence>
<dbReference type="Gene3D" id="6.10.140.1020">
    <property type="match status" value="1"/>
</dbReference>
<organism evidence="11 12">
    <name type="scientific">Hymenochirus boettgeri</name>
    <name type="common">Congo dwarf clawed frog</name>
    <dbReference type="NCBI Taxonomy" id="247094"/>
    <lineage>
        <taxon>Eukaryota</taxon>
        <taxon>Metazoa</taxon>
        <taxon>Chordata</taxon>
        <taxon>Craniata</taxon>
        <taxon>Vertebrata</taxon>
        <taxon>Euteleostomi</taxon>
        <taxon>Amphibia</taxon>
        <taxon>Batrachia</taxon>
        <taxon>Anura</taxon>
        <taxon>Pipoidea</taxon>
        <taxon>Pipidae</taxon>
        <taxon>Pipinae</taxon>
        <taxon>Hymenochirus</taxon>
    </lineage>
</organism>
<keyword evidence="6" id="KW-0175">Coiled coil</keyword>
<keyword evidence="9" id="KW-0539">Nucleus</keyword>
<evidence type="ECO:0000313" key="12">
    <source>
        <dbReference type="Proteomes" id="UP000812440"/>
    </source>
</evidence>
<dbReference type="InterPro" id="IPR042429">
    <property type="entry name" value="SFR1"/>
</dbReference>
<dbReference type="Proteomes" id="UP000812440">
    <property type="component" value="Chromosome 7"/>
</dbReference>
<protein>
    <recommendedName>
        <fullName evidence="3">Swi5-dependent recombination DNA repair protein 1 homolog</fullName>
    </recommendedName>
    <alternativeName>
        <fullName evidence="10">Meiosis protein 5 homolog</fullName>
    </alternativeName>
</protein>
<gene>
    <name evidence="11" type="ORF">GDO86_013326</name>
</gene>
<evidence type="ECO:0000256" key="8">
    <source>
        <dbReference type="ARBA" id="ARBA00023204"/>
    </source>
</evidence>
<evidence type="ECO:0000256" key="3">
    <source>
        <dbReference type="ARBA" id="ARBA00014688"/>
    </source>
</evidence>
<evidence type="ECO:0000256" key="9">
    <source>
        <dbReference type="ARBA" id="ARBA00023242"/>
    </source>
</evidence>
<reference evidence="11" key="1">
    <citation type="thesis" date="2020" institute="ProQuest LLC" country="789 East Eisenhower Parkway, Ann Arbor, MI, USA">
        <title>Comparative Genomics and Chromosome Evolution.</title>
        <authorList>
            <person name="Mudd A.B."/>
        </authorList>
    </citation>
    <scope>NUCLEOTIDE SEQUENCE</scope>
    <source>
        <strain evidence="11">Female2</strain>
        <tissue evidence="11">Blood</tissue>
    </source>
</reference>
<evidence type="ECO:0000256" key="2">
    <source>
        <dbReference type="ARBA" id="ARBA00008729"/>
    </source>
</evidence>
<dbReference type="InterPro" id="IPR018468">
    <property type="entry name" value="SFR1/Mei5"/>
</dbReference>
<dbReference type="EMBL" id="JAACNH010000008">
    <property type="protein sequence ID" value="KAG8435324.1"/>
    <property type="molecule type" value="Genomic_DNA"/>
</dbReference>
<dbReference type="PANTHER" id="PTHR28643">
    <property type="entry name" value="SWI5-DEPENDENT RECOMBINATION DNA REPAIR PROTEIN 1 HOMOLOG"/>
    <property type="match status" value="1"/>
</dbReference>
<name>A0A8T2IW81_9PIPI</name>
<dbReference type="GO" id="GO:0032798">
    <property type="term" value="C:Swi5-Sfr1 complex"/>
    <property type="evidence" value="ECO:0007669"/>
    <property type="project" value="InterPro"/>
</dbReference>
<comment type="caution">
    <text evidence="11">The sequence shown here is derived from an EMBL/GenBank/DDBJ whole genome shotgun (WGS) entry which is preliminary data.</text>
</comment>
<evidence type="ECO:0000256" key="5">
    <source>
        <dbReference type="ARBA" id="ARBA00023015"/>
    </source>
</evidence>
<comment type="subcellular location">
    <subcellularLocation>
        <location evidence="1">Nucleus</location>
    </subcellularLocation>
</comment>
<dbReference type="PANTHER" id="PTHR28643:SF1">
    <property type="entry name" value="SWI5-DEPENDENT RECOMBINATION DNA REPAIR PROTEIN 1 HOMOLOG"/>
    <property type="match status" value="1"/>
</dbReference>
<keyword evidence="12" id="KW-1185">Reference proteome</keyword>
<dbReference type="OrthoDB" id="10051617at2759"/>
<evidence type="ECO:0000256" key="4">
    <source>
        <dbReference type="ARBA" id="ARBA00022763"/>
    </source>
</evidence>
<keyword evidence="4" id="KW-0227">DNA damage</keyword>
<keyword evidence="8" id="KW-0234">DNA repair</keyword>